<keyword evidence="2" id="KW-1185">Reference proteome</keyword>
<name>A0AAD7F3J8_9AGAR</name>
<dbReference type="EMBL" id="JARIHO010000001">
    <property type="protein sequence ID" value="KAJ7367597.1"/>
    <property type="molecule type" value="Genomic_DNA"/>
</dbReference>
<gene>
    <name evidence="1" type="ORF">DFH08DRAFT_928068</name>
</gene>
<proteinExistence type="predicted"/>
<comment type="caution">
    <text evidence="1">The sequence shown here is derived from an EMBL/GenBank/DDBJ whole genome shotgun (WGS) entry which is preliminary data.</text>
</comment>
<dbReference type="Proteomes" id="UP001218218">
    <property type="component" value="Unassembled WGS sequence"/>
</dbReference>
<reference evidence="1" key="1">
    <citation type="submission" date="2023-03" db="EMBL/GenBank/DDBJ databases">
        <title>Massive genome expansion in bonnet fungi (Mycena s.s.) driven by repeated elements and novel gene families across ecological guilds.</title>
        <authorList>
            <consortium name="Lawrence Berkeley National Laboratory"/>
            <person name="Harder C.B."/>
            <person name="Miyauchi S."/>
            <person name="Viragh M."/>
            <person name="Kuo A."/>
            <person name="Thoen E."/>
            <person name="Andreopoulos B."/>
            <person name="Lu D."/>
            <person name="Skrede I."/>
            <person name="Drula E."/>
            <person name="Henrissat B."/>
            <person name="Morin E."/>
            <person name="Kohler A."/>
            <person name="Barry K."/>
            <person name="LaButti K."/>
            <person name="Morin E."/>
            <person name="Salamov A."/>
            <person name="Lipzen A."/>
            <person name="Mereny Z."/>
            <person name="Hegedus B."/>
            <person name="Baldrian P."/>
            <person name="Stursova M."/>
            <person name="Weitz H."/>
            <person name="Taylor A."/>
            <person name="Grigoriev I.V."/>
            <person name="Nagy L.G."/>
            <person name="Martin F."/>
            <person name="Kauserud H."/>
        </authorList>
    </citation>
    <scope>NUCLEOTIDE SEQUENCE</scope>
    <source>
        <strain evidence="1">CBHHK002</strain>
    </source>
</reference>
<sequence length="215" mass="24415">MELIEFDPPGSSLLSIKHAARKYQTYPGSQYALPTGGDVSRKSDSAKGAMHLTSVPAGIDEEATPRIWPAVDRVRMRDELVEEAHWARQLEWPYVQMQIHYMPEATAGKNLGEDVARGKPVGEIHDALNEPVGGIMLVNGRRPVAEDGSFGRGDKRPYRLSVPDMTDCVIRDEGVHQTEWYFSDRTSGFEQFYWKSRRQEDREINGQHKVLRKGY</sequence>
<protein>
    <submittedName>
        <fullName evidence="1">Uncharacterized protein</fullName>
    </submittedName>
</protein>
<dbReference type="AlphaFoldDB" id="A0AAD7F3J8"/>
<accession>A0AAD7F3J8</accession>
<feature type="non-terminal residue" evidence="1">
    <location>
        <position position="215"/>
    </location>
</feature>
<organism evidence="1 2">
    <name type="scientific">Mycena albidolilacea</name>
    <dbReference type="NCBI Taxonomy" id="1033008"/>
    <lineage>
        <taxon>Eukaryota</taxon>
        <taxon>Fungi</taxon>
        <taxon>Dikarya</taxon>
        <taxon>Basidiomycota</taxon>
        <taxon>Agaricomycotina</taxon>
        <taxon>Agaricomycetes</taxon>
        <taxon>Agaricomycetidae</taxon>
        <taxon>Agaricales</taxon>
        <taxon>Marasmiineae</taxon>
        <taxon>Mycenaceae</taxon>
        <taxon>Mycena</taxon>
    </lineage>
</organism>
<evidence type="ECO:0000313" key="2">
    <source>
        <dbReference type="Proteomes" id="UP001218218"/>
    </source>
</evidence>
<evidence type="ECO:0000313" key="1">
    <source>
        <dbReference type="EMBL" id="KAJ7367597.1"/>
    </source>
</evidence>